<dbReference type="InterPro" id="IPR013324">
    <property type="entry name" value="RNA_pol_sigma_r3/r4-like"/>
</dbReference>
<sequence length="155" mass="17063">MTYAEQVKAEVAARYGVPVLCDVHIIPRGISSFDPMASRNFKAIRDAQIAAIRRSQRLRVAERQEGKRQKAKQPRPPRVNPKLLADMIKCEVALRGDMDALSRAVLSLRCEGKTHRQIAAETGRAVSQVHGILKRAIQKGVACEAIASDCGVHGR</sequence>
<name>A1B3P7_PARDP</name>
<gene>
    <name evidence="2" type="ordered locus">Pden_2049</name>
</gene>
<feature type="region of interest" description="Disordered" evidence="1">
    <location>
        <begin position="58"/>
        <end position="80"/>
    </location>
</feature>
<dbReference type="KEGG" id="pde:Pden_2049"/>
<evidence type="ECO:0000313" key="3">
    <source>
        <dbReference type="Proteomes" id="UP000000361"/>
    </source>
</evidence>
<dbReference type="HOGENOM" id="CLU_1693780_0_0_5"/>
<dbReference type="EnsemblBacteria" id="ABL70141">
    <property type="protein sequence ID" value="ABL70141"/>
    <property type="gene ID" value="Pden_2049"/>
</dbReference>
<organism evidence="2 3">
    <name type="scientific">Paracoccus denitrificans (strain Pd 1222)</name>
    <dbReference type="NCBI Taxonomy" id="318586"/>
    <lineage>
        <taxon>Bacteria</taxon>
        <taxon>Pseudomonadati</taxon>
        <taxon>Pseudomonadota</taxon>
        <taxon>Alphaproteobacteria</taxon>
        <taxon>Rhodobacterales</taxon>
        <taxon>Paracoccaceae</taxon>
        <taxon>Paracoccus</taxon>
    </lineage>
</organism>
<evidence type="ECO:0000256" key="1">
    <source>
        <dbReference type="SAM" id="MobiDB-lite"/>
    </source>
</evidence>
<dbReference type="SUPFAM" id="SSF88659">
    <property type="entry name" value="Sigma3 and sigma4 domains of RNA polymerase sigma factors"/>
    <property type="match status" value="1"/>
</dbReference>
<accession>A1B3P7</accession>
<proteinExistence type="predicted"/>
<dbReference type="AlphaFoldDB" id="A1B3P7"/>
<protein>
    <submittedName>
        <fullName evidence="2">Uncharacterized protein</fullName>
    </submittedName>
</protein>
<keyword evidence="3" id="KW-1185">Reference proteome</keyword>
<dbReference type="RefSeq" id="WP_011748337.1">
    <property type="nucleotide sequence ID" value="NC_008686.1"/>
</dbReference>
<dbReference type="Proteomes" id="UP000000361">
    <property type="component" value="Chromosome 1"/>
</dbReference>
<dbReference type="GeneID" id="93450452"/>
<reference evidence="3" key="1">
    <citation type="submission" date="2006-12" db="EMBL/GenBank/DDBJ databases">
        <title>Complete sequence of chromosome 1 of Paracoccus denitrificans PD1222.</title>
        <authorList>
            <person name="Copeland A."/>
            <person name="Lucas S."/>
            <person name="Lapidus A."/>
            <person name="Barry K."/>
            <person name="Detter J.C."/>
            <person name="Glavina del Rio T."/>
            <person name="Hammon N."/>
            <person name="Israni S."/>
            <person name="Dalin E."/>
            <person name="Tice H."/>
            <person name="Pitluck S."/>
            <person name="Munk A.C."/>
            <person name="Brettin T."/>
            <person name="Bruce D."/>
            <person name="Han C."/>
            <person name="Tapia R."/>
            <person name="Gilna P."/>
            <person name="Schmutz J."/>
            <person name="Larimer F."/>
            <person name="Land M."/>
            <person name="Hauser L."/>
            <person name="Kyrpides N."/>
            <person name="Lykidis A."/>
            <person name="Spiro S."/>
            <person name="Richardson D.J."/>
            <person name="Moir J.W.B."/>
            <person name="Ferguson S.J."/>
            <person name="van Spanning R.J.M."/>
            <person name="Richardson P."/>
        </authorList>
    </citation>
    <scope>NUCLEOTIDE SEQUENCE [LARGE SCALE GENOMIC DNA]</scope>
    <source>
        <strain evidence="3">Pd 1222</strain>
    </source>
</reference>
<dbReference type="EMBL" id="CP000489">
    <property type="protein sequence ID" value="ABL70141.1"/>
    <property type="molecule type" value="Genomic_DNA"/>
</dbReference>
<evidence type="ECO:0000313" key="2">
    <source>
        <dbReference type="EMBL" id="ABL70141.1"/>
    </source>
</evidence>
<dbReference type="eggNOG" id="ENOG503148X">
    <property type="taxonomic scope" value="Bacteria"/>
</dbReference>
<dbReference type="OrthoDB" id="7865757at2"/>
<feature type="compositionally biased region" description="Basic and acidic residues" evidence="1">
    <location>
        <begin position="59"/>
        <end position="68"/>
    </location>
</feature>